<reference evidence="3" key="1">
    <citation type="submission" date="2020-10" db="EMBL/GenBank/DDBJ databases">
        <authorList>
            <person name="Gilroy R."/>
        </authorList>
    </citation>
    <scope>NUCLEOTIDE SEQUENCE</scope>
    <source>
        <strain evidence="3">11159</strain>
    </source>
</reference>
<sequence length="296" mass="33177">MIRPKLLLIGGSNIDFIGTSKAKLISSVSNIGEVNISFGGVMRNITENLARLGNDLTFITAIGNDNFGNKIIENLKSLNVKIIYPKTNLPTSTYLAINDFNHDLAYGICDNRIINELSITYLKSLKSLINQFDHLILDTNLNEETIIYLLETYKDKKIFIDTISPTKALKVKNHLKYIYLLKCNIYEAKSLINKEETDNYKIVKELLNIGAKNIVLTSGSNNIYYGNEKGIDIVNIKKIEKFENTTGCGDALMSGLIDSLITGYSLKDSIIFGDKLSKLTLMSKSATTIEIEKYRH</sequence>
<evidence type="ECO:0000259" key="2">
    <source>
        <dbReference type="Pfam" id="PF00294"/>
    </source>
</evidence>
<proteinExistence type="predicted"/>
<gene>
    <name evidence="3" type="ORF">IAC58_02515</name>
</gene>
<name>A0A9D9GX18_9BACL</name>
<evidence type="ECO:0000313" key="4">
    <source>
        <dbReference type="Proteomes" id="UP000823613"/>
    </source>
</evidence>
<dbReference type="Pfam" id="PF00294">
    <property type="entry name" value="PfkB"/>
    <property type="match status" value="1"/>
</dbReference>
<comment type="caution">
    <text evidence="3">The sequence shown here is derived from an EMBL/GenBank/DDBJ whole genome shotgun (WGS) entry which is preliminary data.</text>
</comment>
<dbReference type="InterPro" id="IPR011611">
    <property type="entry name" value="PfkB_dom"/>
</dbReference>
<organism evidence="3 4">
    <name type="scientific">Candidatus Onthovivens merdipullorum</name>
    <dbReference type="NCBI Taxonomy" id="2840889"/>
    <lineage>
        <taxon>Bacteria</taxon>
        <taxon>Bacillati</taxon>
        <taxon>Bacillota</taxon>
        <taxon>Bacilli</taxon>
        <taxon>Bacillales</taxon>
        <taxon>Candidatus Onthovivens</taxon>
    </lineage>
</organism>
<keyword evidence="3" id="KW-0808">Transferase</keyword>
<dbReference type="GO" id="GO:0016301">
    <property type="term" value="F:kinase activity"/>
    <property type="evidence" value="ECO:0007669"/>
    <property type="project" value="UniProtKB-KW"/>
</dbReference>
<dbReference type="AlphaFoldDB" id="A0A9D9GX18"/>
<evidence type="ECO:0000256" key="1">
    <source>
        <dbReference type="ARBA" id="ARBA00022723"/>
    </source>
</evidence>
<dbReference type="PANTHER" id="PTHR42909">
    <property type="entry name" value="ZGC:136858"/>
    <property type="match status" value="1"/>
</dbReference>
<dbReference type="GO" id="GO:0016798">
    <property type="term" value="F:hydrolase activity, acting on glycosyl bonds"/>
    <property type="evidence" value="ECO:0007669"/>
    <property type="project" value="TreeGrafter"/>
</dbReference>
<feature type="domain" description="Carbohydrate kinase PfkB" evidence="2">
    <location>
        <begin position="5"/>
        <end position="288"/>
    </location>
</feature>
<dbReference type="PANTHER" id="PTHR42909:SF1">
    <property type="entry name" value="CARBOHYDRATE KINASE PFKB DOMAIN-CONTAINING PROTEIN"/>
    <property type="match status" value="1"/>
</dbReference>
<dbReference type="EMBL" id="JADIMY010000053">
    <property type="protein sequence ID" value="MBO8427417.1"/>
    <property type="molecule type" value="Genomic_DNA"/>
</dbReference>
<keyword evidence="3" id="KW-0418">Kinase</keyword>
<dbReference type="GO" id="GO:0046872">
    <property type="term" value="F:metal ion binding"/>
    <property type="evidence" value="ECO:0007669"/>
    <property type="project" value="UniProtKB-KW"/>
</dbReference>
<evidence type="ECO:0000313" key="3">
    <source>
        <dbReference type="EMBL" id="MBO8427417.1"/>
    </source>
</evidence>
<dbReference type="SUPFAM" id="SSF53613">
    <property type="entry name" value="Ribokinase-like"/>
    <property type="match status" value="1"/>
</dbReference>
<protein>
    <submittedName>
        <fullName evidence="3">Carbohydrate kinase family protein</fullName>
    </submittedName>
</protein>
<reference evidence="3" key="2">
    <citation type="journal article" date="2021" name="PeerJ">
        <title>Extensive microbial diversity within the chicken gut microbiome revealed by metagenomics and culture.</title>
        <authorList>
            <person name="Gilroy R."/>
            <person name="Ravi A."/>
            <person name="Getino M."/>
            <person name="Pursley I."/>
            <person name="Horton D.L."/>
            <person name="Alikhan N.F."/>
            <person name="Baker D."/>
            <person name="Gharbi K."/>
            <person name="Hall N."/>
            <person name="Watson M."/>
            <person name="Adriaenssens E.M."/>
            <person name="Foster-Nyarko E."/>
            <person name="Jarju S."/>
            <person name="Secka A."/>
            <person name="Antonio M."/>
            <person name="Oren A."/>
            <person name="Chaudhuri R.R."/>
            <person name="La Ragione R."/>
            <person name="Hildebrand F."/>
            <person name="Pallen M.J."/>
        </authorList>
    </citation>
    <scope>NUCLEOTIDE SEQUENCE</scope>
    <source>
        <strain evidence="3">11159</strain>
    </source>
</reference>
<dbReference type="GO" id="GO:0005737">
    <property type="term" value="C:cytoplasm"/>
    <property type="evidence" value="ECO:0007669"/>
    <property type="project" value="TreeGrafter"/>
</dbReference>
<dbReference type="CDD" id="cd01941">
    <property type="entry name" value="YeiC_kinase_like"/>
    <property type="match status" value="1"/>
</dbReference>
<dbReference type="InterPro" id="IPR029056">
    <property type="entry name" value="Ribokinase-like"/>
</dbReference>
<keyword evidence="1" id="KW-0479">Metal-binding</keyword>
<dbReference type="Gene3D" id="3.40.1190.20">
    <property type="match status" value="1"/>
</dbReference>
<accession>A0A9D9GX18</accession>
<dbReference type="GO" id="GO:0004730">
    <property type="term" value="F:pseudouridylate synthase activity"/>
    <property type="evidence" value="ECO:0007669"/>
    <property type="project" value="TreeGrafter"/>
</dbReference>
<dbReference type="Proteomes" id="UP000823613">
    <property type="component" value="Unassembled WGS sequence"/>
</dbReference>